<feature type="domain" description="HTH marR-type" evidence="4">
    <location>
        <begin position="2"/>
        <end position="142"/>
    </location>
</feature>
<dbReference type="Gene3D" id="1.10.10.10">
    <property type="entry name" value="Winged helix-like DNA-binding domain superfamily/Winged helix DNA-binding domain"/>
    <property type="match status" value="1"/>
</dbReference>
<evidence type="ECO:0000256" key="3">
    <source>
        <dbReference type="ARBA" id="ARBA00023163"/>
    </source>
</evidence>
<accession>A0A934M7U2</accession>
<dbReference type="AlphaFoldDB" id="A0A934M7U2"/>
<dbReference type="PROSITE" id="PS01117">
    <property type="entry name" value="HTH_MARR_1"/>
    <property type="match status" value="1"/>
</dbReference>
<gene>
    <name evidence="5" type="ORF">JAV76_12315</name>
</gene>
<dbReference type="PANTHER" id="PTHR33164:SF57">
    <property type="entry name" value="MARR-FAMILY TRANSCRIPTIONAL REGULATOR"/>
    <property type="match status" value="1"/>
</dbReference>
<keyword evidence="3" id="KW-0804">Transcription</keyword>
<dbReference type="PROSITE" id="PS50995">
    <property type="entry name" value="HTH_MARR_2"/>
    <property type="match status" value="1"/>
</dbReference>
<dbReference type="RefSeq" id="WP_198734362.1">
    <property type="nucleotide sequence ID" value="NZ_JAEINH010000010.1"/>
</dbReference>
<dbReference type="Pfam" id="PF01047">
    <property type="entry name" value="MarR"/>
    <property type="match status" value="1"/>
</dbReference>
<name>A0A934M7U2_9MICO</name>
<evidence type="ECO:0000259" key="4">
    <source>
        <dbReference type="PROSITE" id="PS50995"/>
    </source>
</evidence>
<evidence type="ECO:0000256" key="2">
    <source>
        <dbReference type="ARBA" id="ARBA00023125"/>
    </source>
</evidence>
<evidence type="ECO:0000256" key="1">
    <source>
        <dbReference type="ARBA" id="ARBA00023015"/>
    </source>
</evidence>
<organism evidence="5 6">
    <name type="scientific">Sanguibacter suaedae</name>
    <dbReference type="NCBI Taxonomy" id="2795737"/>
    <lineage>
        <taxon>Bacteria</taxon>
        <taxon>Bacillati</taxon>
        <taxon>Actinomycetota</taxon>
        <taxon>Actinomycetes</taxon>
        <taxon>Micrococcales</taxon>
        <taxon>Sanguibacteraceae</taxon>
        <taxon>Sanguibacter</taxon>
    </lineage>
</organism>
<dbReference type="InterPro" id="IPR023187">
    <property type="entry name" value="Tscrpt_reg_MarR-type_CS"/>
</dbReference>
<keyword evidence="2" id="KW-0238">DNA-binding</keyword>
<protein>
    <submittedName>
        <fullName evidence="5">MarR family transcriptional regulator</fullName>
    </submittedName>
</protein>
<dbReference type="InterPro" id="IPR036390">
    <property type="entry name" value="WH_DNA-bd_sf"/>
</dbReference>
<evidence type="ECO:0000313" key="6">
    <source>
        <dbReference type="Proteomes" id="UP000602087"/>
    </source>
</evidence>
<dbReference type="GO" id="GO:0003700">
    <property type="term" value="F:DNA-binding transcription factor activity"/>
    <property type="evidence" value="ECO:0007669"/>
    <property type="project" value="InterPro"/>
</dbReference>
<dbReference type="PANTHER" id="PTHR33164">
    <property type="entry name" value="TRANSCRIPTIONAL REGULATOR, MARR FAMILY"/>
    <property type="match status" value="1"/>
</dbReference>
<evidence type="ECO:0000313" key="5">
    <source>
        <dbReference type="EMBL" id="MBI9115797.1"/>
    </source>
</evidence>
<dbReference type="InterPro" id="IPR039422">
    <property type="entry name" value="MarR/SlyA-like"/>
</dbReference>
<dbReference type="GO" id="GO:0003677">
    <property type="term" value="F:DNA binding"/>
    <property type="evidence" value="ECO:0007669"/>
    <property type="project" value="UniProtKB-KW"/>
</dbReference>
<dbReference type="SMART" id="SM00347">
    <property type="entry name" value="HTH_MARR"/>
    <property type="match status" value="1"/>
</dbReference>
<dbReference type="Proteomes" id="UP000602087">
    <property type="component" value="Unassembled WGS sequence"/>
</dbReference>
<reference evidence="5" key="1">
    <citation type="submission" date="2020-12" db="EMBL/GenBank/DDBJ databases">
        <title>Sanguibacter suaedae sp. nov., isolated from Suaeda aralocaspica.</title>
        <authorList>
            <person name="Ma Q."/>
        </authorList>
    </citation>
    <scope>NUCLEOTIDE SEQUENCE</scope>
    <source>
        <strain evidence="5">YZGR15</strain>
    </source>
</reference>
<dbReference type="SUPFAM" id="SSF46785">
    <property type="entry name" value="Winged helix' DNA-binding domain"/>
    <property type="match status" value="1"/>
</dbReference>
<comment type="caution">
    <text evidence="5">The sequence shown here is derived from an EMBL/GenBank/DDBJ whole genome shotgun (WGS) entry which is preliminary data.</text>
</comment>
<dbReference type="GO" id="GO:0006950">
    <property type="term" value="P:response to stress"/>
    <property type="evidence" value="ECO:0007669"/>
    <property type="project" value="TreeGrafter"/>
</dbReference>
<sequence length="159" mass="17271">MNEDVAYQVARAMEDFGRAQRQIGAQLARSLDLPRAGIGIVRILRREGAVQVGCLAQALRVDLSVASRQVSTLVDAGLLRRTVGDGDRRARTVELTDAGTAMADAIRDRLVATVTEVFDGWDPDELTVAAAHMSALARSITEHHDDVDRTTQQPTKDHA</sequence>
<proteinExistence type="predicted"/>
<dbReference type="InterPro" id="IPR000835">
    <property type="entry name" value="HTH_MarR-typ"/>
</dbReference>
<keyword evidence="1" id="KW-0805">Transcription regulation</keyword>
<dbReference type="InterPro" id="IPR036388">
    <property type="entry name" value="WH-like_DNA-bd_sf"/>
</dbReference>
<dbReference type="EMBL" id="JAEINH010000010">
    <property type="protein sequence ID" value="MBI9115797.1"/>
    <property type="molecule type" value="Genomic_DNA"/>
</dbReference>
<keyword evidence="6" id="KW-1185">Reference proteome</keyword>